<dbReference type="PANTHER" id="PTHR46599:SF3">
    <property type="entry name" value="PIGGYBAC TRANSPOSABLE ELEMENT-DERIVED PROTEIN 4"/>
    <property type="match status" value="1"/>
</dbReference>
<evidence type="ECO:0008006" key="3">
    <source>
        <dbReference type="Google" id="ProtNLM"/>
    </source>
</evidence>
<sequence length="136" mass="15794">MMEKECKPLIMADYSRGRTAIDLADRMNAYSLALCRAMKWYRKLGFDLLLNTAVTNAYLLYRDVTKKPISITDFRKDLAVSLTQLRQEECIPLAMVEATLSEKSQHYLERKPGSMKQVRRYCKQCYADNVVLLERG</sequence>
<accession>A0A182JNY4</accession>
<dbReference type="AlphaFoldDB" id="A0A182JNY4"/>
<dbReference type="PANTHER" id="PTHR46599">
    <property type="entry name" value="PIGGYBAC TRANSPOSABLE ELEMENT-DERIVED PROTEIN 4"/>
    <property type="match status" value="1"/>
</dbReference>
<organism evidence="1 2">
    <name type="scientific">Anopheles christyi</name>
    <dbReference type="NCBI Taxonomy" id="43041"/>
    <lineage>
        <taxon>Eukaryota</taxon>
        <taxon>Metazoa</taxon>
        <taxon>Ecdysozoa</taxon>
        <taxon>Arthropoda</taxon>
        <taxon>Hexapoda</taxon>
        <taxon>Insecta</taxon>
        <taxon>Pterygota</taxon>
        <taxon>Neoptera</taxon>
        <taxon>Endopterygota</taxon>
        <taxon>Diptera</taxon>
        <taxon>Nematocera</taxon>
        <taxon>Culicoidea</taxon>
        <taxon>Culicidae</taxon>
        <taxon>Anophelinae</taxon>
        <taxon>Anopheles</taxon>
    </lineage>
</organism>
<protein>
    <recommendedName>
        <fullName evidence="3">PiggyBac transposable element-derived protein domain-containing protein</fullName>
    </recommendedName>
</protein>
<proteinExistence type="predicted"/>
<keyword evidence="2" id="KW-1185">Reference proteome</keyword>
<reference evidence="2" key="1">
    <citation type="submission" date="2013-03" db="EMBL/GenBank/DDBJ databases">
        <title>The Genome Sequence of Anopheles christyi ACHKN1017.</title>
        <authorList>
            <consortium name="The Broad Institute Genomics Platform"/>
            <person name="Neafsey D.E."/>
            <person name="Besansky N."/>
            <person name="Walker B."/>
            <person name="Young S.K."/>
            <person name="Zeng Q."/>
            <person name="Gargeya S."/>
            <person name="Fitzgerald M."/>
            <person name="Haas B."/>
            <person name="Abouelleil A."/>
            <person name="Allen A.W."/>
            <person name="Alvarado L."/>
            <person name="Arachchi H.M."/>
            <person name="Berlin A.M."/>
            <person name="Chapman S.B."/>
            <person name="Gainer-Dewar J."/>
            <person name="Goldberg J."/>
            <person name="Griggs A."/>
            <person name="Gujja S."/>
            <person name="Hansen M."/>
            <person name="Howarth C."/>
            <person name="Imamovic A."/>
            <person name="Ireland A."/>
            <person name="Larimer J."/>
            <person name="McCowan C."/>
            <person name="Murphy C."/>
            <person name="Pearson M."/>
            <person name="Poon T.W."/>
            <person name="Priest M."/>
            <person name="Roberts A."/>
            <person name="Saif S."/>
            <person name="Shea T."/>
            <person name="Sisk P."/>
            <person name="Sykes S."/>
            <person name="Wortman J."/>
            <person name="Nusbaum C."/>
            <person name="Birren B."/>
        </authorList>
    </citation>
    <scope>NUCLEOTIDE SEQUENCE [LARGE SCALE GENOMIC DNA]</scope>
    <source>
        <strain evidence="2">ACHKN1017</strain>
    </source>
</reference>
<evidence type="ECO:0000313" key="1">
    <source>
        <dbReference type="EnsemblMetazoa" id="ACHR000218-PA"/>
    </source>
</evidence>
<dbReference type="Proteomes" id="UP000075881">
    <property type="component" value="Unassembled WGS sequence"/>
</dbReference>
<dbReference type="VEuPathDB" id="VectorBase:ACHR000218"/>
<reference evidence="1" key="2">
    <citation type="submission" date="2020-05" db="UniProtKB">
        <authorList>
            <consortium name="EnsemblMetazoa"/>
        </authorList>
    </citation>
    <scope>IDENTIFICATION</scope>
    <source>
        <strain evidence="1">ACHKN1017</strain>
    </source>
</reference>
<dbReference type="EnsemblMetazoa" id="ACHR000218-RA">
    <property type="protein sequence ID" value="ACHR000218-PA"/>
    <property type="gene ID" value="ACHR000218"/>
</dbReference>
<name>A0A182JNY4_9DIPT</name>
<evidence type="ECO:0000313" key="2">
    <source>
        <dbReference type="Proteomes" id="UP000075881"/>
    </source>
</evidence>